<dbReference type="SUPFAM" id="SSF46785">
    <property type="entry name" value="Winged helix' DNA-binding domain"/>
    <property type="match status" value="1"/>
</dbReference>
<dbReference type="SUPFAM" id="SSF53850">
    <property type="entry name" value="Periplasmic binding protein-like II"/>
    <property type="match status" value="1"/>
</dbReference>
<feature type="domain" description="HTH lysR-type" evidence="5">
    <location>
        <begin position="7"/>
        <end position="64"/>
    </location>
</feature>
<comment type="caution">
    <text evidence="6">The sequence shown here is derived from an EMBL/GenBank/DDBJ whole genome shotgun (WGS) entry which is preliminary data.</text>
</comment>
<evidence type="ECO:0000259" key="5">
    <source>
        <dbReference type="PROSITE" id="PS50931"/>
    </source>
</evidence>
<dbReference type="InterPro" id="IPR036390">
    <property type="entry name" value="WH_DNA-bd_sf"/>
</dbReference>
<dbReference type="PROSITE" id="PS50931">
    <property type="entry name" value="HTH_LYSR"/>
    <property type="match status" value="1"/>
</dbReference>
<dbReference type="EMBL" id="JAJHNU010000001">
    <property type="protein sequence ID" value="MDN4119961.1"/>
    <property type="molecule type" value="Genomic_DNA"/>
</dbReference>
<keyword evidence="2" id="KW-0805">Transcription regulation</keyword>
<reference evidence="6" key="1">
    <citation type="submission" date="2021-11" db="EMBL/GenBank/DDBJ databases">
        <title>Draft genome sequence of Alcaligenes endophyticus type strain CCUG 75668T.</title>
        <authorList>
            <person name="Salva-Serra F."/>
            <person name="Duran R.E."/>
            <person name="Seeger M."/>
            <person name="Moore E.R.B."/>
            <person name="Jaen-Luchoro D."/>
        </authorList>
    </citation>
    <scope>NUCLEOTIDE SEQUENCE</scope>
    <source>
        <strain evidence="6">CCUG 75668</strain>
    </source>
</reference>
<keyword evidence="7" id="KW-1185">Reference proteome</keyword>
<dbReference type="InterPro" id="IPR036388">
    <property type="entry name" value="WH-like_DNA-bd_sf"/>
</dbReference>
<accession>A0ABT8EF86</accession>
<sequence>MSLEPNFSTRDLRAILALSQTRNFGQAAVRMHLSQSALSALIARVEKQLGAKLFERSTRAVELTDAGQVFLLYAQDLLRDTQLAWQAVSDVVQLHSGTVTVAALPSLAASVVPTLFAEYAKQYPAVRLSLLDTLSGEAFDLVRQGKVDFALTAANPQQEDLRYTQLATDQFVLLCPEGHPLAASSAPILLEDTLHYPHVSMGSGASVRQYLDVYLWGKGHKFTPAYELDHIATIGALVSAGQGISALPGAAVSLLRDPRLQQLPLALDIERPLGVVARRHFPLSSAAQAMYQMLVGHTEMYFSRSFSPSA</sequence>
<dbReference type="Pfam" id="PF00126">
    <property type="entry name" value="HTH_1"/>
    <property type="match status" value="1"/>
</dbReference>
<dbReference type="InterPro" id="IPR000847">
    <property type="entry name" value="LysR_HTH_N"/>
</dbReference>
<dbReference type="Pfam" id="PF03466">
    <property type="entry name" value="LysR_substrate"/>
    <property type="match status" value="1"/>
</dbReference>
<dbReference type="CDD" id="cd08440">
    <property type="entry name" value="PBP2_LTTR_like_4"/>
    <property type="match status" value="1"/>
</dbReference>
<dbReference type="Gene3D" id="3.40.190.290">
    <property type="match status" value="1"/>
</dbReference>
<dbReference type="PANTHER" id="PTHR30419:SF8">
    <property type="entry name" value="NITROGEN ASSIMILATION TRANSCRIPTIONAL ACTIVATOR-RELATED"/>
    <property type="match status" value="1"/>
</dbReference>
<name>A0ABT8EF86_9BURK</name>
<evidence type="ECO:0000256" key="4">
    <source>
        <dbReference type="ARBA" id="ARBA00023163"/>
    </source>
</evidence>
<dbReference type="PANTHER" id="PTHR30419">
    <property type="entry name" value="HTH-TYPE TRANSCRIPTIONAL REGULATOR YBHD"/>
    <property type="match status" value="1"/>
</dbReference>
<evidence type="ECO:0000256" key="3">
    <source>
        <dbReference type="ARBA" id="ARBA00023125"/>
    </source>
</evidence>
<keyword evidence="3" id="KW-0238">DNA-binding</keyword>
<comment type="similarity">
    <text evidence="1">Belongs to the LysR transcriptional regulatory family.</text>
</comment>
<dbReference type="RefSeq" id="WP_266122701.1">
    <property type="nucleotide sequence ID" value="NZ_JAJHNU010000001.1"/>
</dbReference>
<dbReference type="Gene3D" id="1.10.10.10">
    <property type="entry name" value="Winged helix-like DNA-binding domain superfamily/Winged helix DNA-binding domain"/>
    <property type="match status" value="1"/>
</dbReference>
<organism evidence="6 7">
    <name type="scientific">Alcaligenes endophyticus</name>
    <dbReference type="NCBI Taxonomy" id="1929088"/>
    <lineage>
        <taxon>Bacteria</taxon>
        <taxon>Pseudomonadati</taxon>
        <taxon>Pseudomonadota</taxon>
        <taxon>Betaproteobacteria</taxon>
        <taxon>Burkholderiales</taxon>
        <taxon>Alcaligenaceae</taxon>
        <taxon>Alcaligenes</taxon>
    </lineage>
</organism>
<evidence type="ECO:0000256" key="2">
    <source>
        <dbReference type="ARBA" id="ARBA00023015"/>
    </source>
</evidence>
<protein>
    <submittedName>
        <fullName evidence="6">LysR family transcriptional regulator</fullName>
    </submittedName>
</protein>
<proteinExistence type="inferred from homology"/>
<keyword evidence="4" id="KW-0804">Transcription</keyword>
<evidence type="ECO:0000313" key="6">
    <source>
        <dbReference type="EMBL" id="MDN4119961.1"/>
    </source>
</evidence>
<dbReference type="Proteomes" id="UP001168613">
    <property type="component" value="Unassembled WGS sequence"/>
</dbReference>
<dbReference type="InterPro" id="IPR005119">
    <property type="entry name" value="LysR_subst-bd"/>
</dbReference>
<gene>
    <name evidence="6" type="ORF">LMS43_01535</name>
</gene>
<dbReference type="InterPro" id="IPR050950">
    <property type="entry name" value="HTH-type_LysR_regulators"/>
</dbReference>
<evidence type="ECO:0000256" key="1">
    <source>
        <dbReference type="ARBA" id="ARBA00009437"/>
    </source>
</evidence>
<dbReference type="PRINTS" id="PR00039">
    <property type="entry name" value="HTHLYSR"/>
</dbReference>
<evidence type="ECO:0000313" key="7">
    <source>
        <dbReference type="Proteomes" id="UP001168613"/>
    </source>
</evidence>